<dbReference type="SMART" id="SM00287">
    <property type="entry name" value="SH3b"/>
    <property type="match status" value="1"/>
</dbReference>
<dbReference type="Pfam" id="PF08239">
    <property type="entry name" value="SH3_3"/>
    <property type="match status" value="1"/>
</dbReference>
<evidence type="ECO:0000313" key="4">
    <source>
        <dbReference type="EMBL" id="MBV7270146.1"/>
    </source>
</evidence>
<sequence>MPKIKNCRDCRIPGDLLMEGDGRCKACHGDGKDFYKQVANIPGELVLEALNIEHDSDEDCEICSGTGQCQTCGGTGQVHIEEEENEEPHSIESEDTAEESASSISNTDDSYLDYLDYDSSSSYKNSKSTHKRNKDSHSITFGCIAAIIIGALIYFGIASLFDNKSETQKPTQTENRINRIGYIYINSGYANVYSGPSSDYNVLYKLKRKERVQVLSQHIRSNWYKISHNNQTGYISNELLTFNYNVFKTYNGKFYKEFYNKSISLTKENRKIIENIMEQLKDYSDNFEIVCYDYLNQKSAAIHRGQEVRLIAGKAKISSQFSIVYNRWTNSNKNWKNIIVIRSKGVKKEPLIKSNNQKKSNVITNPNSVLSDKILRTKMGSFLTQGRLKFNTIVDGKLENLFYQNFNIHVTSESLSKLGFIQIGHNKFSHKHSNRTYTQNDIYQRIIIPKARNILKN</sequence>
<keyword evidence="2" id="KW-0812">Transmembrane</keyword>
<proteinExistence type="predicted"/>
<accession>A0A9X1JP69</accession>
<evidence type="ECO:0000256" key="1">
    <source>
        <dbReference type="SAM" id="MobiDB-lite"/>
    </source>
</evidence>
<evidence type="ECO:0000259" key="3">
    <source>
        <dbReference type="PROSITE" id="PS51781"/>
    </source>
</evidence>
<keyword evidence="2" id="KW-0472">Membrane</keyword>
<dbReference type="Proteomes" id="UP001138894">
    <property type="component" value="Unassembled WGS sequence"/>
</dbReference>
<reference evidence="4" key="1">
    <citation type="submission" date="2021-04" db="EMBL/GenBank/DDBJ databases">
        <authorList>
            <person name="Pira H."/>
            <person name="Risdian C."/>
            <person name="Wink J."/>
        </authorList>
    </citation>
    <scope>NUCLEOTIDE SEQUENCE</scope>
    <source>
        <strain evidence="4">WHY3</strain>
    </source>
</reference>
<feature type="region of interest" description="Disordered" evidence="1">
    <location>
        <begin position="81"/>
        <end position="108"/>
    </location>
</feature>
<dbReference type="EMBL" id="JAGSPD010000011">
    <property type="protein sequence ID" value="MBV7270146.1"/>
    <property type="molecule type" value="Genomic_DNA"/>
</dbReference>
<protein>
    <submittedName>
        <fullName evidence="4">SH3 domain-containing protein</fullName>
    </submittedName>
</protein>
<dbReference type="RefSeq" id="WP_218547141.1">
    <property type="nucleotide sequence ID" value="NZ_JAGSPD010000011.1"/>
</dbReference>
<keyword evidence="2" id="KW-1133">Transmembrane helix</keyword>
<feature type="compositionally biased region" description="Low complexity" evidence="1">
    <location>
        <begin position="99"/>
        <end position="108"/>
    </location>
</feature>
<name>A0A9X1JP69_9FLAO</name>
<evidence type="ECO:0000256" key="2">
    <source>
        <dbReference type="SAM" id="Phobius"/>
    </source>
</evidence>
<dbReference type="AlphaFoldDB" id="A0A9X1JP69"/>
<feature type="domain" description="SH3b" evidence="3">
    <location>
        <begin position="180"/>
        <end position="244"/>
    </location>
</feature>
<comment type="caution">
    <text evidence="4">The sequence shown here is derived from an EMBL/GenBank/DDBJ whole genome shotgun (WGS) entry which is preliminary data.</text>
</comment>
<feature type="transmembrane region" description="Helical" evidence="2">
    <location>
        <begin position="139"/>
        <end position="161"/>
    </location>
</feature>
<gene>
    <name evidence="4" type="ORF">KCG49_13195</name>
</gene>
<organism evidence="4 5">
    <name type="scientific">Winogradskyella luteola</name>
    <dbReference type="NCBI Taxonomy" id="2828330"/>
    <lineage>
        <taxon>Bacteria</taxon>
        <taxon>Pseudomonadati</taxon>
        <taxon>Bacteroidota</taxon>
        <taxon>Flavobacteriia</taxon>
        <taxon>Flavobacteriales</taxon>
        <taxon>Flavobacteriaceae</taxon>
        <taxon>Winogradskyella</taxon>
    </lineage>
</organism>
<dbReference type="PROSITE" id="PS51781">
    <property type="entry name" value="SH3B"/>
    <property type="match status" value="1"/>
</dbReference>
<evidence type="ECO:0000313" key="5">
    <source>
        <dbReference type="Proteomes" id="UP001138894"/>
    </source>
</evidence>
<keyword evidence="5" id="KW-1185">Reference proteome</keyword>
<dbReference type="InterPro" id="IPR003646">
    <property type="entry name" value="SH3-like_bac-type"/>
</dbReference>